<reference evidence="7" key="1">
    <citation type="submission" date="2020-06" db="EMBL/GenBank/DDBJ databases">
        <title>Draft genome of Bugula neritina, a colonial animal packing powerful symbionts and potential medicines.</title>
        <authorList>
            <person name="Rayko M."/>
        </authorList>
    </citation>
    <scope>NUCLEOTIDE SEQUENCE [LARGE SCALE GENOMIC DNA]</scope>
    <source>
        <strain evidence="7">Kwan_BN1</strain>
    </source>
</reference>
<evidence type="ECO:0000256" key="2">
    <source>
        <dbReference type="ARBA" id="ARBA00022692"/>
    </source>
</evidence>
<evidence type="ECO:0000313" key="7">
    <source>
        <dbReference type="EMBL" id="KAF6016529.1"/>
    </source>
</evidence>
<dbReference type="PANTHER" id="PTHR45951:SF3">
    <property type="entry name" value="PROTEIN DISPATCHED"/>
    <property type="match status" value="1"/>
</dbReference>
<keyword evidence="4 6" id="KW-0472">Membrane</keyword>
<dbReference type="GO" id="GO:0022857">
    <property type="term" value="F:transmembrane transporter activity"/>
    <property type="evidence" value="ECO:0007669"/>
    <property type="project" value="TreeGrafter"/>
</dbReference>
<keyword evidence="5" id="KW-0325">Glycoprotein</keyword>
<comment type="caution">
    <text evidence="7">The sequence shown here is derived from an EMBL/GenBank/DDBJ whole genome shotgun (WGS) entry which is preliminary data.</text>
</comment>
<evidence type="ECO:0000256" key="3">
    <source>
        <dbReference type="ARBA" id="ARBA00022989"/>
    </source>
</evidence>
<dbReference type="GO" id="GO:0007224">
    <property type="term" value="P:smoothened signaling pathway"/>
    <property type="evidence" value="ECO:0007669"/>
    <property type="project" value="TreeGrafter"/>
</dbReference>
<gene>
    <name evidence="7" type="ORF">EB796_025161</name>
</gene>
<dbReference type="InterPro" id="IPR052081">
    <property type="entry name" value="Dispatched_Hh_regulator"/>
</dbReference>
<evidence type="ECO:0000256" key="4">
    <source>
        <dbReference type="ARBA" id="ARBA00023136"/>
    </source>
</evidence>
<dbReference type="GO" id="GO:0016020">
    <property type="term" value="C:membrane"/>
    <property type="evidence" value="ECO:0007669"/>
    <property type="project" value="UniProtKB-SubCell"/>
</dbReference>
<organism evidence="7 8">
    <name type="scientific">Bugula neritina</name>
    <name type="common">Brown bryozoan</name>
    <name type="synonym">Sertularia neritina</name>
    <dbReference type="NCBI Taxonomy" id="10212"/>
    <lineage>
        <taxon>Eukaryota</taxon>
        <taxon>Metazoa</taxon>
        <taxon>Spiralia</taxon>
        <taxon>Lophotrochozoa</taxon>
        <taxon>Bryozoa</taxon>
        <taxon>Gymnolaemata</taxon>
        <taxon>Cheilostomatida</taxon>
        <taxon>Flustrina</taxon>
        <taxon>Buguloidea</taxon>
        <taxon>Bugulidae</taxon>
        <taxon>Bugula</taxon>
    </lineage>
</organism>
<evidence type="ECO:0000256" key="5">
    <source>
        <dbReference type="ARBA" id="ARBA00023180"/>
    </source>
</evidence>
<evidence type="ECO:0000256" key="1">
    <source>
        <dbReference type="ARBA" id="ARBA00004141"/>
    </source>
</evidence>
<name>A0A7J7IRE9_BUGNE</name>
<dbReference type="PROSITE" id="PS51257">
    <property type="entry name" value="PROKAR_LIPOPROTEIN"/>
    <property type="match status" value="1"/>
</dbReference>
<dbReference type="EMBL" id="VXIV02003518">
    <property type="protein sequence ID" value="KAF6016529.1"/>
    <property type="molecule type" value="Genomic_DNA"/>
</dbReference>
<comment type="subcellular location">
    <subcellularLocation>
        <location evidence="1">Membrane</location>
        <topology evidence="1">Multi-pass membrane protein</topology>
    </subcellularLocation>
</comment>
<feature type="transmembrane region" description="Helical" evidence="6">
    <location>
        <begin position="341"/>
        <end position="358"/>
    </location>
</feature>
<protein>
    <submittedName>
        <fullName evidence="7">DISP1</fullName>
    </submittedName>
</protein>
<dbReference type="AlphaFoldDB" id="A0A7J7IRE9"/>
<sequence length="402" mass="46323">MGRSRYAELLTHYPVPILAVILVVVCSCTLLSVLVAKPPDFSDPLQGFIPRYTDIHSSYRAWHSLVENTAISSGSRDLLTFYPLDEKATAGTWNTTTSTVNELYQRFRRSSSVDASNESDSDITSYGTTTPDFYAPFTGRVLSPKEQFFCDSKPRGGYAQLAFSISEDIYKMNFDTFTQLCQLQADVESSEYYKPVCQFDCMCRSFSLVNYVAYLSNRSSCFDVIQPDMTSTLQLLQYCYTFYETIPFDCWYGGGMFHSRRCNVSDRCANEAIFELYHYIISTDKPITLTFIHMAQGKPTYSLYTELRNVISKSRNKNVHLMALNFGLKEHEFELSLTSDICWISLALVVVVLIIWIYTESVFITFMTCTSMAFTVILSYTLYQFVFHIEYFLFSIYWQLLW</sequence>
<keyword evidence="3 6" id="KW-1133">Transmembrane helix</keyword>
<dbReference type="OrthoDB" id="193905at2759"/>
<evidence type="ECO:0000313" key="8">
    <source>
        <dbReference type="Proteomes" id="UP000593567"/>
    </source>
</evidence>
<proteinExistence type="predicted"/>
<dbReference type="Proteomes" id="UP000593567">
    <property type="component" value="Unassembled WGS sequence"/>
</dbReference>
<dbReference type="PANTHER" id="PTHR45951">
    <property type="entry name" value="PROTEIN DISPATCHED-RELATED"/>
    <property type="match status" value="1"/>
</dbReference>
<accession>A0A7J7IRE9</accession>
<keyword evidence="8" id="KW-1185">Reference proteome</keyword>
<feature type="transmembrane region" description="Helical" evidence="6">
    <location>
        <begin position="15"/>
        <end position="36"/>
    </location>
</feature>
<keyword evidence="2 6" id="KW-0812">Transmembrane</keyword>
<evidence type="ECO:0000256" key="6">
    <source>
        <dbReference type="SAM" id="Phobius"/>
    </source>
</evidence>